<dbReference type="GO" id="GO:0016020">
    <property type="term" value="C:membrane"/>
    <property type="evidence" value="ECO:0007669"/>
    <property type="project" value="UniProtKB-SubCell"/>
</dbReference>
<dbReference type="AlphaFoldDB" id="A0AA50HSX5"/>
<organism evidence="8 9">
    <name type="scientific">Erwinia pyri</name>
    <dbReference type="NCBI Taxonomy" id="3062598"/>
    <lineage>
        <taxon>Bacteria</taxon>
        <taxon>Pseudomonadati</taxon>
        <taxon>Pseudomonadota</taxon>
        <taxon>Gammaproteobacteria</taxon>
        <taxon>Enterobacterales</taxon>
        <taxon>Erwiniaceae</taxon>
        <taxon>Erwinia</taxon>
    </lineage>
</organism>
<keyword evidence="4 6" id="KW-1133">Transmembrane helix</keyword>
<sequence length="456" mass="47996">MSKYTPSLIAIQLATCMGFLVVQLDVSVVNVGLGSLKNAFNTNLTGLQWVINSYALVFAALLIIGGSFGDKFGARNIFTWGFALFTVGSIGCGLANSLSVLIALRGVQGMGAALLVPTSLTLIRLSFTDPSMRRTAVATWGACGGIALAAGPVLGGILIQYFGCRSVFLINVPLGLLAIFLILRSAPPSPRVDKKVDGLGQGTIAVCIAALTYGLTQSSSEGWTRGPVAMMAVAAIFLVLFILIQRRVASPMLPPRLAKNKILATTALCGAIINLTFYGTVFDLSIYFQSILHYDAIKTGLSFIPLTAVLTISTMVSTRVAKKVSDIRIITTGFSVQIDGFILLSQLTESSSLWFLNGTLMMVGIGSAMSVPSITNSMLSSVSQDDAGMASGLMASARQIGGVIGVGLFGAMIAHSDPRSFSTGMAYGMWLSAFSLLMCIGINALVLRREKVQLKA</sequence>
<dbReference type="SUPFAM" id="SSF103473">
    <property type="entry name" value="MFS general substrate transporter"/>
    <property type="match status" value="1"/>
</dbReference>
<dbReference type="KEGG" id="epi:Q3V30_21865"/>
<evidence type="ECO:0000256" key="2">
    <source>
        <dbReference type="ARBA" id="ARBA00022448"/>
    </source>
</evidence>
<gene>
    <name evidence="8" type="ORF">Q3V30_21865</name>
</gene>
<accession>A0AA50HSX5</accession>
<feature type="transmembrane region" description="Helical" evidence="6">
    <location>
        <begin position="168"/>
        <end position="186"/>
    </location>
</feature>
<keyword evidence="3 6" id="KW-0812">Transmembrane</keyword>
<evidence type="ECO:0000256" key="6">
    <source>
        <dbReference type="SAM" id="Phobius"/>
    </source>
</evidence>
<feature type="transmembrane region" description="Helical" evidence="6">
    <location>
        <begin position="265"/>
        <end position="288"/>
    </location>
</feature>
<evidence type="ECO:0000313" key="8">
    <source>
        <dbReference type="EMBL" id="WLS81113.1"/>
    </source>
</evidence>
<dbReference type="PROSITE" id="PS50850">
    <property type="entry name" value="MFS"/>
    <property type="match status" value="1"/>
</dbReference>
<dbReference type="EMBL" id="CP132354">
    <property type="protein sequence ID" value="WLS81113.1"/>
    <property type="molecule type" value="Genomic_DNA"/>
</dbReference>
<dbReference type="Pfam" id="PF07690">
    <property type="entry name" value="MFS_1"/>
    <property type="match status" value="1"/>
</dbReference>
<comment type="subcellular location">
    <subcellularLocation>
        <location evidence="1">Membrane</location>
        <topology evidence="1">Multi-pass membrane protein</topology>
    </subcellularLocation>
</comment>
<feature type="transmembrane region" description="Helical" evidence="6">
    <location>
        <begin position="77"/>
        <end position="104"/>
    </location>
</feature>
<dbReference type="GO" id="GO:0022857">
    <property type="term" value="F:transmembrane transporter activity"/>
    <property type="evidence" value="ECO:0007669"/>
    <property type="project" value="InterPro"/>
</dbReference>
<feature type="transmembrane region" description="Helical" evidence="6">
    <location>
        <begin position="395"/>
        <end position="415"/>
    </location>
</feature>
<feature type="transmembrane region" description="Helical" evidence="6">
    <location>
        <begin position="300"/>
        <end position="317"/>
    </location>
</feature>
<dbReference type="CDD" id="cd17321">
    <property type="entry name" value="MFS_MMR_MDR_like"/>
    <property type="match status" value="1"/>
</dbReference>
<feature type="transmembrane region" description="Helical" evidence="6">
    <location>
        <begin position="427"/>
        <end position="447"/>
    </location>
</feature>
<dbReference type="Proteomes" id="UP001228139">
    <property type="component" value="Plasmid unnamed1"/>
</dbReference>
<keyword evidence="9" id="KW-1185">Reference proteome</keyword>
<keyword evidence="8" id="KW-0614">Plasmid</keyword>
<feature type="transmembrane region" description="Helical" evidence="6">
    <location>
        <begin position="353"/>
        <end position="374"/>
    </location>
</feature>
<protein>
    <submittedName>
        <fullName evidence="8">MFS transporter</fullName>
    </submittedName>
</protein>
<evidence type="ECO:0000259" key="7">
    <source>
        <dbReference type="PROSITE" id="PS50850"/>
    </source>
</evidence>
<keyword evidence="5 6" id="KW-0472">Membrane</keyword>
<keyword evidence="2" id="KW-0813">Transport</keyword>
<dbReference type="Gene3D" id="1.20.1720.10">
    <property type="entry name" value="Multidrug resistance protein D"/>
    <property type="match status" value="1"/>
</dbReference>
<dbReference type="RefSeq" id="WP_306213359.1">
    <property type="nucleotide sequence ID" value="NZ_CP132354.1"/>
</dbReference>
<dbReference type="InterPro" id="IPR011701">
    <property type="entry name" value="MFS"/>
</dbReference>
<proteinExistence type="predicted"/>
<feature type="transmembrane region" description="Helical" evidence="6">
    <location>
        <begin position="228"/>
        <end position="244"/>
    </location>
</feature>
<feature type="transmembrane region" description="Helical" evidence="6">
    <location>
        <begin position="198"/>
        <end position="216"/>
    </location>
</feature>
<evidence type="ECO:0000256" key="3">
    <source>
        <dbReference type="ARBA" id="ARBA00022692"/>
    </source>
</evidence>
<geneLocation type="plasmid" evidence="8 9">
    <name>unnamed1</name>
</geneLocation>
<dbReference type="Gene3D" id="1.20.1250.20">
    <property type="entry name" value="MFS general substrate transporter like domains"/>
    <property type="match status" value="1"/>
</dbReference>
<dbReference type="PANTHER" id="PTHR42718:SF9">
    <property type="entry name" value="MAJOR FACILITATOR SUPERFAMILY MULTIDRUG TRANSPORTER MFSC"/>
    <property type="match status" value="1"/>
</dbReference>
<evidence type="ECO:0000256" key="1">
    <source>
        <dbReference type="ARBA" id="ARBA00004141"/>
    </source>
</evidence>
<name>A0AA50HSX5_9GAMM</name>
<feature type="domain" description="Major facilitator superfamily (MFS) profile" evidence="7">
    <location>
        <begin position="11"/>
        <end position="451"/>
    </location>
</feature>
<feature type="transmembrane region" description="Helical" evidence="6">
    <location>
        <begin position="139"/>
        <end position="162"/>
    </location>
</feature>
<reference evidence="8 9" key="1">
    <citation type="submission" date="2023-07" db="EMBL/GenBank/DDBJ databases">
        <title>Pathogenic bacteria of pear tree diseases.</title>
        <authorList>
            <person name="Zhang Z."/>
            <person name="He L."/>
            <person name="Huang R."/>
        </authorList>
    </citation>
    <scope>NUCLEOTIDE SEQUENCE [LARGE SCALE GENOMIC DNA]</scope>
    <source>
        <strain evidence="8 9">DE2</strain>
        <plasmid evidence="8 9">unnamed1</plasmid>
    </source>
</reference>
<dbReference type="PANTHER" id="PTHR42718">
    <property type="entry name" value="MAJOR FACILITATOR SUPERFAMILY MULTIDRUG TRANSPORTER MFSC"/>
    <property type="match status" value="1"/>
</dbReference>
<evidence type="ECO:0000256" key="4">
    <source>
        <dbReference type="ARBA" id="ARBA00022989"/>
    </source>
</evidence>
<dbReference type="InterPro" id="IPR036259">
    <property type="entry name" value="MFS_trans_sf"/>
</dbReference>
<evidence type="ECO:0000313" key="9">
    <source>
        <dbReference type="Proteomes" id="UP001228139"/>
    </source>
</evidence>
<evidence type="ECO:0000256" key="5">
    <source>
        <dbReference type="ARBA" id="ARBA00023136"/>
    </source>
</evidence>
<dbReference type="InterPro" id="IPR020846">
    <property type="entry name" value="MFS_dom"/>
</dbReference>
<feature type="transmembrane region" description="Helical" evidence="6">
    <location>
        <begin position="47"/>
        <end position="65"/>
    </location>
</feature>